<evidence type="ECO:0000256" key="1">
    <source>
        <dbReference type="SAM" id="MobiDB-lite"/>
    </source>
</evidence>
<feature type="non-terminal residue" evidence="2">
    <location>
        <position position="1"/>
    </location>
</feature>
<accession>A0A6J4VWU6</accession>
<proteinExistence type="predicted"/>
<organism evidence="2">
    <name type="scientific">uncultured Thermomicrobiales bacterium</name>
    <dbReference type="NCBI Taxonomy" id="1645740"/>
    <lineage>
        <taxon>Bacteria</taxon>
        <taxon>Pseudomonadati</taxon>
        <taxon>Thermomicrobiota</taxon>
        <taxon>Thermomicrobia</taxon>
        <taxon>Thermomicrobiales</taxon>
        <taxon>environmental samples</taxon>
    </lineage>
</organism>
<protein>
    <submittedName>
        <fullName evidence="2">Uncharacterized protein</fullName>
    </submittedName>
</protein>
<reference evidence="2" key="1">
    <citation type="submission" date="2020-02" db="EMBL/GenBank/DDBJ databases">
        <authorList>
            <person name="Meier V. D."/>
        </authorList>
    </citation>
    <scope>NUCLEOTIDE SEQUENCE</scope>
    <source>
        <strain evidence="2">AVDCRST_MAG18</strain>
    </source>
</reference>
<name>A0A6J4VWU6_9BACT</name>
<feature type="non-terminal residue" evidence="2">
    <location>
        <position position="136"/>
    </location>
</feature>
<dbReference type="EMBL" id="CADCWN010000409">
    <property type="protein sequence ID" value="CAA9590568.1"/>
    <property type="molecule type" value="Genomic_DNA"/>
</dbReference>
<sequence>WLASPLSIARRTGHRPRWRLRAAPPCAPSSSRAIWATWRVAVRPCAGCRACCSTSPPPRRPRRCSPAWPPSPPKWRTRRRRRASPVAARYTTPCAWCAASMRRPSPQSRRTTKRPAPAMRWRGAIPRAMACAGSGV</sequence>
<feature type="region of interest" description="Disordered" evidence="1">
    <location>
        <begin position="54"/>
        <end position="86"/>
    </location>
</feature>
<gene>
    <name evidence="2" type="ORF">AVDCRST_MAG18-5064</name>
</gene>
<evidence type="ECO:0000313" key="2">
    <source>
        <dbReference type="EMBL" id="CAA9590568.1"/>
    </source>
</evidence>
<dbReference type="AlphaFoldDB" id="A0A6J4VWU6"/>